<evidence type="ECO:0000313" key="2">
    <source>
        <dbReference type="EMBL" id="CAB4035155.1"/>
    </source>
</evidence>
<dbReference type="AlphaFoldDB" id="A0A7D9JRL9"/>
<dbReference type="OrthoDB" id="5985686at2759"/>
<sequence>MHHPGNIPLQHVVVVDQEKGDFTVRSQQDSAKCYRVTFGTDTDPVLIQEYCQSFDHNTDVLDDLTSTSQPLTVFNDLPQKKTNHRTEAARSREILGQIKNLTYVAEGWQDGKLLEKLNRKLETSYQFLKDYAPKENGITLEVPPPKRLAVKTTTPVNQHPIKSTTYKQLPTAPKKKPYSG</sequence>
<feature type="region of interest" description="Disordered" evidence="1">
    <location>
        <begin position="150"/>
        <end position="180"/>
    </location>
</feature>
<gene>
    <name evidence="2" type="ORF">PACLA_8A069850</name>
</gene>
<comment type="caution">
    <text evidence="2">The sequence shown here is derived from an EMBL/GenBank/DDBJ whole genome shotgun (WGS) entry which is preliminary data.</text>
</comment>
<dbReference type="Proteomes" id="UP001152795">
    <property type="component" value="Unassembled WGS sequence"/>
</dbReference>
<feature type="compositionally biased region" description="Polar residues" evidence="1">
    <location>
        <begin position="151"/>
        <end position="168"/>
    </location>
</feature>
<evidence type="ECO:0000256" key="1">
    <source>
        <dbReference type="SAM" id="MobiDB-lite"/>
    </source>
</evidence>
<accession>A0A7D9JRL9</accession>
<organism evidence="2 3">
    <name type="scientific">Paramuricea clavata</name>
    <name type="common">Red gorgonian</name>
    <name type="synonym">Violescent sea-whip</name>
    <dbReference type="NCBI Taxonomy" id="317549"/>
    <lineage>
        <taxon>Eukaryota</taxon>
        <taxon>Metazoa</taxon>
        <taxon>Cnidaria</taxon>
        <taxon>Anthozoa</taxon>
        <taxon>Octocorallia</taxon>
        <taxon>Malacalcyonacea</taxon>
        <taxon>Plexauridae</taxon>
        <taxon>Paramuricea</taxon>
    </lineage>
</organism>
<name>A0A7D9JRL9_PARCT</name>
<evidence type="ECO:0000313" key="3">
    <source>
        <dbReference type="Proteomes" id="UP001152795"/>
    </source>
</evidence>
<dbReference type="EMBL" id="CACRXK020020771">
    <property type="protein sequence ID" value="CAB4035155.1"/>
    <property type="molecule type" value="Genomic_DNA"/>
</dbReference>
<reference evidence="2" key="1">
    <citation type="submission" date="2020-04" db="EMBL/GenBank/DDBJ databases">
        <authorList>
            <person name="Alioto T."/>
            <person name="Alioto T."/>
            <person name="Gomez Garrido J."/>
        </authorList>
    </citation>
    <scope>NUCLEOTIDE SEQUENCE</scope>
    <source>
        <strain evidence="2">A484AB</strain>
    </source>
</reference>
<proteinExistence type="predicted"/>
<keyword evidence="3" id="KW-1185">Reference proteome</keyword>
<protein>
    <submittedName>
        <fullName evidence="2">Uncharacterized protein</fullName>
    </submittedName>
</protein>